<keyword evidence="3" id="KW-1185">Reference proteome</keyword>
<name>A0A8J3PDM8_9ACTN</name>
<keyword evidence="1" id="KW-1133">Transmembrane helix</keyword>
<dbReference type="EMBL" id="BONJ01000001">
    <property type="protein sequence ID" value="GIG12498.1"/>
    <property type="molecule type" value="Genomic_DNA"/>
</dbReference>
<dbReference type="AlphaFoldDB" id="A0A8J3PDM8"/>
<gene>
    <name evidence="2" type="ORF">Cme02nite_08300</name>
</gene>
<organism evidence="2 3">
    <name type="scientific">Catellatospora methionotrophica</name>
    <dbReference type="NCBI Taxonomy" id="121620"/>
    <lineage>
        <taxon>Bacteria</taxon>
        <taxon>Bacillati</taxon>
        <taxon>Actinomycetota</taxon>
        <taxon>Actinomycetes</taxon>
        <taxon>Micromonosporales</taxon>
        <taxon>Micromonosporaceae</taxon>
        <taxon>Catellatospora</taxon>
    </lineage>
</organism>
<reference evidence="2" key="1">
    <citation type="submission" date="2021-01" db="EMBL/GenBank/DDBJ databases">
        <title>Whole genome shotgun sequence of Catellatospora methionotrophica NBRC 14553.</title>
        <authorList>
            <person name="Komaki H."/>
            <person name="Tamura T."/>
        </authorList>
    </citation>
    <scope>NUCLEOTIDE SEQUENCE</scope>
    <source>
        <strain evidence="2">NBRC 14553</strain>
    </source>
</reference>
<proteinExistence type="predicted"/>
<evidence type="ECO:0000313" key="2">
    <source>
        <dbReference type="EMBL" id="GIG12498.1"/>
    </source>
</evidence>
<evidence type="ECO:0000313" key="3">
    <source>
        <dbReference type="Proteomes" id="UP000660339"/>
    </source>
</evidence>
<dbReference type="Proteomes" id="UP000660339">
    <property type="component" value="Unassembled WGS sequence"/>
</dbReference>
<evidence type="ECO:0000256" key="1">
    <source>
        <dbReference type="SAM" id="Phobius"/>
    </source>
</evidence>
<keyword evidence="1" id="KW-0812">Transmembrane</keyword>
<feature type="transmembrane region" description="Helical" evidence="1">
    <location>
        <begin position="20"/>
        <end position="47"/>
    </location>
</feature>
<accession>A0A8J3PDM8</accession>
<protein>
    <submittedName>
        <fullName evidence="2">Uncharacterized protein</fullName>
    </submittedName>
</protein>
<sequence length="67" mass="7265">METLPLSFQNEKKWPLSVPVWFVVTVVSAYALGASMVTASAAAQAALRSSLIRPRLRRFRLAGASGM</sequence>
<comment type="caution">
    <text evidence="2">The sequence shown here is derived from an EMBL/GenBank/DDBJ whole genome shotgun (WGS) entry which is preliminary data.</text>
</comment>
<keyword evidence="1" id="KW-0472">Membrane</keyword>